<feature type="transmembrane region" description="Helical" evidence="7">
    <location>
        <begin position="58"/>
        <end position="78"/>
    </location>
</feature>
<keyword evidence="5 7" id="KW-1133">Transmembrane helix</keyword>
<gene>
    <name evidence="8" type="ORF">GOP47_0023917</name>
</gene>
<organism evidence="8 9">
    <name type="scientific">Adiantum capillus-veneris</name>
    <name type="common">Maidenhair fern</name>
    <dbReference type="NCBI Taxonomy" id="13818"/>
    <lineage>
        <taxon>Eukaryota</taxon>
        <taxon>Viridiplantae</taxon>
        <taxon>Streptophyta</taxon>
        <taxon>Embryophyta</taxon>
        <taxon>Tracheophyta</taxon>
        <taxon>Polypodiopsida</taxon>
        <taxon>Polypodiidae</taxon>
        <taxon>Polypodiales</taxon>
        <taxon>Pteridineae</taxon>
        <taxon>Pteridaceae</taxon>
        <taxon>Vittarioideae</taxon>
        <taxon>Adiantum</taxon>
    </lineage>
</organism>
<sequence>MVFKDSEANKQQNRLSTLQLFAQNADFVAALFLVYTLSLSIFPGFLAEDTGSHRLGSWYAIVLIAMFNVGDFLARYIPLIEKLRLESRRGLLLAACSRFLLIPCFYFTAKFGTQGWMLFLCIVLGVSNGYLTVCILVTAPKGYKGPEQNSLGNLLVLFLLFGIFAGATLDWLWLIGKGW</sequence>
<dbReference type="OrthoDB" id="1856718at2759"/>
<dbReference type="PANTHER" id="PTHR10332">
    <property type="entry name" value="EQUILIBRATIVE NUCLEOSIDE TRANSPORTER"/>
    <property type="match status" value="1"/>
</dbReference>
<keyword evidence="9" id="KW-1185">Reference proteome</keyword>
<evidence type="ECO:0000313" key="8">
    <source>
        <dbReference type="EMBL" id="KAI5061412.1"/>
    </source>
</evidence>
<evidence type="ECO:0008006" key="10">
    <source>
        <dbReference type="Google" id="ProtNLM"/>
    </source>
</evidence>
<evidence type="ECO:0000256" key="6">
    <source>
        <dbReference type="ARBA" id="ARBA00023136"/>
    </source>
</evidence>
<dbReference type="Pfam" id="PF01733">
    <property type="entry name" value="Nucleoside_tran"/>
    <property type="match status" value="1"/>
</dbReference>
<dbReference type="SUPFAM" id="SSF103473">
    <property type="entry name" value="MFS general substrate transporter"/>
    <property type="match status" value="1"/>
</dbReference>
<evidence type="ECO:0000256" key="1">
    <source>
        <dbReference type="ARBA" id="ARBA00004141"/>
    </source>
</evidence>
<dbReference type="Proteomes" id="UP000886520">
    <property type="component" value="Chromosome 23"/>
</dbReference>
<evidence type="ECO:0000256" key="2">
    <source>
        <dbReference type="ARBA" id="ARBA00007965"/>
    </source>
</evidence>
<dbReference type="InterPro" id="IPR002259">
    <property type="entry name" value="Eqnu_transpt"/>
</dbReference>
<feature type="transmembrane region" description="Helical" evidence="7">
    <location>
        <begin position="21"/>
        <end position="46"/>
    </location>
</feature>
<evidence type="ECO:0000256" key="4">
    <source>
        <dbReference type="ARBA" id="ARBA00022692"/>
    </source>
</evidence>
<reference evidence="8" key="1">
    <citation type="submission" date="2021-01" db="EMBL/GenBank/DDBJ databases">
        <title>Adiantum capillus-veneris genome.</title>
        <authorList>
            <person name="Fang Y."/>
            <person name="Liao Q."/>
        </authorList>
    </citation>
    <scope>NUCLEOTIDE SEQUENCE</scope>
    <source>
        <strain evidence="8">H3</strain>
        <tissue evidence="8">Leaf</tissue>
    </source>
</reference>
<dbReference type="GO" id="GO:0005886">
    <property type="term" value="C:plasma membrane"/>
    <property type="evidence" value="ECO:0007669"/>
    <property type="project" value="TreeGrafter"/>
</dbReference>
<protein>
    <recommendedName>
        <fullName evidence="10">Equilibrative nucleoside transporter</fullName>
    </recommendedName>
</protein>
<dbReference type="AlphaFoldDB" id="A0A9D4U4U2"/>
<feature type="transmembrane region" description="Helical" evidence="7">
    <location>
        <begin position="115"/>
        <end position="139"/>
    </location>
</feature>
<feature type="transmembrane region" description="Helical" evidence="7">
    <location>
        <begin position="151"/>
        <end position="174"/>
    </location>
</feature>
<proteinExistence type="inferred from homology"/>
<evidence type="ECO:0000256" key="3">
    <source>
        <dbReference type="ARBA" id="ARBA00022448"/>
    </source>
</evidence>
<keyword evidence="3" id="KW-0813">Transport</keyword>
<evidence type="ECO:0000256" key="5">
    <source>
        <dbReference type="ARBA" id="ARBA00022989"/>
    </source>
</evidence>
<comment type="subcellular location">
    <subcellularLocation>
        <location evidence="1">Membrane</location>
        <topology evidence="1">Multi-pass membrane protein</topology>
    </subcellularLocation>
</comment>
<dbReference type="GO" id="GO:0005337">
    <property type="term" value="F:nucleoside transmembrane transporter activity"/>
    <property type="evidence" value="ECO:0007669"/>
    <property type="project" value="InterPro"/>
</dbReference>
<evidence type="ECO:0000313" key="9">
    <source>
        <dbReference type="Proteomes" id="UP000886520"/>
    </source>
</evidence>
<keyword evidence="6 7" id="KW-0472">Membrane</keyword>
<comment type="similarity">
    <text evidence="2">Belongs to the SLC29A/ENT transporter (TC 2.A.57) family.</text>
</comment>
<dbReference type="PANTHER" id="PTHR10332:SF30">
    <property type="entry name" value="EQUILIBRATIVE NUCLEOTIDE TRANSPORTER 2"/>
    <property type="match status" value="1"/>
</dbReference>
<keyword evidence="4 7" id="KW-0812">Transmembrane</keyword>
<comment type="caution">
    <text evidence="8">The sequence shown here is derived from an EMBL/GenBank/DDBJ whole genome shotgun (WGS) entry which is preliminary data.</text>
</comment>
<accession>A0A9D4U4U2</accession>
<dbReference type="EMBL" id="JABFUD020000023">
    <property type="protein sequence ID" value="KAI5061412.1"/>
    <property type="molecule type" value="Genomic_DNA"/>
</dbReference>
<dbReference type="InterPro" id="IPR036259">
    <property type="entry name" value="MFS_trans_sf"/>
</dbReference>
<name>A0A9D4U4U2_ADICA</name>
<evidence type="ECO:0000256" key="7">
    <source>
        <dbReference type="SAM" id="Phobius"/>
    </source>
</evidence>
<dbReference type="PRINTS" id="PR01130">
    <property type="entry name" value="DERENTRNSPRT"/>
</dbReference>